<keyword evidence="1" id="KW-0238">DNA-binding</keyword>
<organism evidence="4 5">
    <name type="scientific">Trichinella patagoniensis</name>
    <dbReference type="NCBI Taxonomy" id="990121"/>
    <lineage>
        <taxon>Eukaryota</taxon>
        <taxon>Metazoa</taxon>
        <taxon>Ecdysozoa</taxon>
        <taxon>Nematoda</taxon>
        <taxon>Enoplea</taxon>
        <taxon>Dorylaimia</taxon>
        <taxon>Trichinellida</taxon>
        <taxon>Trichinellidae</taxon>
        <taxon>Trichinella</taxon>
    </lineage>
</organism>
<evidence type="ECO:0000313" key="4">
    <source>
        <dbReference type="EMBL" id="KRY14225.1"/>
    </source>
</evidence>
<dbReference type="Pfam" id="PF00010">
    <property type="entry name" value="HLH"/>
    <property type="match status" value="1"/>
</dbReference>
<evidence type="ECO:0000256" key="2">
    <source>
        <dbReference type="SAM" id="MobiDB-lite"/>
    </source>
</evidence>
<proteinExistence type="predicted"/>
<dbReference type="CDD" id="cd19724">
    <property type="entry name" value="bHLH_TS_ASCL3_like"/>
    <property type="match status" value="1"/>
</dbReference>
<evidence type="ECO:0000313" key="5">
    <source>
        <dbReference type="Proteomes" id="UP000054783"/>
    </source>
</evidence>
<dbReference type="Proteomes" id="UP000054783">
    <property type="component" value="Unassembled WGS sequence"/>
</dbReference>
<dbReference type="GO" id="GO:0000981">
    <property type="term" value="F:DNA-binding transcription factor activity, RNA polymerase II-specific"/>
    <property type="evidence" value="ECO:0007669"/>
    <property type="project" value="TreeGrafter"/>
</dbReference>
<sequence length="467" mass="53204">MNILSSSVKQNGIILLELDKMNVPISFSFTACRRWLVSINVGSCVDEFSQIHWLRFGNFEPLSSIIGAATTAARRKAEQFSITSPIQLALSYHSLTSGFSTVQYTAAGFGIAQLKTNNPTPAKESNITTGTSVWSCSSAFKPYGMFNTEPYPEQKEGDQENSKPDPFSPECCVPLPFQLGDDYGDDAYANNSEENVELFYAIDSLWKRNERERYRVRCVNEGYERLRNHLPLRNKSKRISKVETLRLAIRYIKYLQDLLADDGSTITSVSSQHVDILNNRTHFLISHNFNSPAKSEDKNKLLLVLLQSTELAHFECDLKNAFTILPSERQKTNHSFKITCASNIPHAHRLVRTSRQQQLVQWRISNVSKATVAAQRAHSFQILNIPHVNAVIPTSSDHFGWRFPANSNYLIPMARQRDHRCLKFILVQNLQTLNNNLRQKKYHFIARMSLRCNVSSVGIVLKIQRYI</sequence>
<dbReference type="GO" id="GO:0032502">
    <property type="term" value="P:developmental process"/>
    <property type="evidence" value="ECO:0007669"/>
    <property type="project" value="TreeGrafter"/>
</dbReference>
<dbReference type="STRING" id="990121.A0A0V0ZNR4"/>
<dbReference type="EMBL" id="JYDQ01000121">
    <property type="protein sequence ID" value="KRY14225.1"/>
    <property type="molecule type" value="Genomic_DNA"/>
</dbReference>
<dbReference type="GO" id="GO:0046983">
    <property type="term" value="F:protein dimerization activity"/>
    <property type="evidence" value="ECO:0007669"/>
    <property type="project" value="InterPro"/>
</dbReference>
<reference evidence="4 5" key="1">
    <citation type="submission" date="2015-01" db="EMBL/GenBank/DDBJ databases">
        <title>Evolution of Trichinella species and genotypes.</title>
        <authorList>
            <person name="Korhonen P.K."/>
            <person name="Edoardo P."/>
            <person name="Giuseppe L.R."/>
            <person name="Gasser R.B."/>
        </authorList>
    </citation>
    <scope>NUCLEOTIDE SEQUENCE [LARGE SCALE GENOMIC DNA]</scope>
    <source>
        <strain evidence="4">ISS2496</strain>
    </source>
</reference>
<dbReference type="PROSITE" id="PS50888">
    <property type="entry name" value="BHLH"/>
    <property type="match status" value="1"/>
</dbReference>
<feature type="region of interest" description="Disordered" evidence="2">
    <location>
        <begin position="147"/>
        <end position="167"/>
    </location>
</feature>
<dbReference type="PANTHER" id="PTHR23349">
    <property type="entry name" value="BASIC HELIX-LOOP-HELIX TRANSCRIPTION FACTOR, TWIST"/>
    <property type="match status" value="1"/>
</dbReference>
<protein>
    <submittedName>
        <fullName evidence="4">Helix-loop-helix protein 6</fullName>
    </submittedName>
</protein>
<feature type="domain" description="BHLH" evidence="3">
    <location>
        <begin position="203"/>
        <end position="255"/>
    </location>
</feature>
<comment type="caution">
    <text evidence="4">The sequence shown here is derived from an EMBL/GenBank/DDBJ whole genome shotgun (WGS) entry which is preliminary data.</text>
</comment>
<dbReference type="SMART" id="SM00353">
    <property type="entry name" value="HLH"/>
    <property type="match status" value="1"/>
</dbReference>
<evidence type="ECO:0000256" key="1">
    <source>
        <dbReference type="ARBA" id="ARBA00023125"/>
    </source>
</evidence>
<feature type="compositionally biased region" description="Basic and acidic residues" evidence="2">
    <location>
        <begin position="152"/>
        <end position="163"/>
    </location>
</feature>
<gene>
    <name evidence="4" type="primary">hlh-6</name>
    <name evidence="4" type="ORF">T12_7278</name>
</gene>
<accession>A0A0V0ZNR4</accession>
<dbReference type="AlphaFoldDB" id="A0A0V0ZNR4"/>
<dbReference type="SUPFAM" id="SSF47459">
    <property type="entry name" value="HLH, helix-loop-helix DNA-binding domain"/>
    <property type="match status" value="1"/>
</dbReference>
<keyword evidence="5" id="KW-1185">Reference proteome</keyword>
<dbReference type="InterPro" id="IPR050283">
    <property type="entry name" value="E-box_TF_Regulators"/>
</dbReference>
<dbReference type="Gene3D" id="4.10.280.10">
    <property type="entry name" value="Helix-loop-helix DNA-binding domain"/>
    <property type="match status" value="1"/>
</dbReference>
<evidence type="ECO:0000259" key="3">
    <source>
        <dbReference type="PROSITE" id="PS50888"/>
    </source>
</evidence>
<name>A0A0V0ZNR4_9BILA</name>
<dbReference type="InterPro" id="IPR011598">
    <property type="entry name" value="bHLH_dom"/>
</dbReference>
<dbReference type="GO" id="GO:0000977">
    <property type="term" value="F:RNA polymerase II transcription regulatory region sequence-specific DNA binding"/>
    <property type="evidence" value="ECO:0007669"/>
    <property type="project" value="TreeGrafter"/>
</dbReference>
<dbReference type="PANTHER" id="PTHR23349:SF108">
    <property type="entry name" value="BHLH DOMAIN-CONTAINING PROTEIN"/>
    <property type="match status" value="1"/>
</dbReference>
<dbReference type="InterPro" id="IPR036638">
    <property type="entry name" value="HLH_DNA-bd_sf"/>
</dbReference>